<dbReference type="AlphaFoldDB" id="A0A7W3JP23"/>
<feature type="transmembrane region" description="Helical" evidence="1">
    <location>
        <begin position="24"/>
        <end position="43"/>
    </location>
</feature>
<dbReference type="EMBL" id="JACGWY010000002">
    <property type="protein sequence ID" value="MBA8816365.1"/>
    <property type="molecule type" value="Genomic_DNA"/>
</dbReference>
<keyword evidence="1" id="KW-0812">Transmembrane</keyword>
<evidence type="ECO:0000313" key="3">
    <source>
        <dbReference type="Proteomes" id="UP000526083"/>
    </source>
</evidence>
<sequence>MTAPALMEQPLSSKKPRRVSRATILIWGVILIPVALSVAMNSYGPLTVDSALRMAFATVAGQTIAILSAATALVLTIKLRYAPPAIVAMTLIAAFITITAISNMGNAGELLVTRLDMVAEVDKLNLRM</sequence>
<gene>
    <name evidence="2" type="ORF">FHX48_001438</name>
</gene>
<organism evidence="2 3">
    <name type="scientific">Microbacterium halimionae</name>
    <dbReference type="NCBI Taxonomy" id="1526413"/>
    <lineage>
        <taxon>Bacteria</taxon>
        <taxon>Bacillati</taxon>
        <taxon>Actinomycetota</taxon>
        <taxon>Actinomycetes</taxon>
        <taxon>Micrococcales</taxon>
        <taxon>Microbacteriaceae</taxon>
        <taxon>Microbacterium</taxon>
    </lineage>
</organism>
<reference evidence="2 3" key="1">
    <citation type="submission" date="2020-07" db="EMBL/GenBank/DDBJ databases">
        <title>Sequencing the genomes of 1000 actinobacteria strains.</title>
        <authorList>
            <person name="Klenk H.-P."/>
        </authorList>
    </citation>
    <scope>NUCLEOTIDE SEQUENCE [LARGE SCALE GENOMIC DNA]</scope>
    <source>
        <strain evidence="2 3">DSM 27576</strain>
    </source>
</reference>
<proteinExistence type="predicted"/>
<keyword evidence="1" id="KW-1133">Transmembrane helix</keyword>
<accession>A0A7W3JP23</accession>
<dbReference type="Proteomes" id="UP000526083">
    <property type="component" value="Unassembled WGS sequence"/>
</dbReference>
<feature type="transmembrane region" description="Helical" evidence="1">
    <location>
        <begin position="84"/>
        <end position="105"/>
    </location>
</feature>
<evidence type="ECO:0000313" key="2">
    <source>
        <dbReference type="EMBL" id="MBA8816365.1"/>
    </source>
</evidence>
<feature type="transmembrane region" description="Helical" evidence="1">
    <location>
        <begin position="55"/>
        <end position="77"/>
    </location>
</feature>
<evidence type="ECO:0000256" key="1">
    <source>
        <dbReference type="SAM" id="Phobius"/>
    </source>
</evidence>
<keyword evidence="1" id="KW-0472">Membrane</keyword>
<dbReference type="RefSeq" id="WP_167050136.1">
    <property type="nucleotide sequence ID" value="NZ_JAAOZB010000002.1"/>
</dbReference>
<name>A0A7W3JP23_9MICO</name>
<keyword evidence="3" id="KW-1185">Reference proteome</keyword>
<comment type="caution">
    <text evidence="2">The sequence shown here is derived from an EMBL/GenBank/DDBJ whole genome shotgun (WGS) entry which is preliminary data.</text>
</comment>
<protein>
    <submittedName>
        <fullName evidence="2">Uncharacterized protein</fullName>
    </submittedName>
</protein>